<name>A0A165DHS8_9APHY</name>
<gene>
    <name evidence="2" type="ORF">LAESUDRAFT_246528</name>
</gene>
<dbReference type="RefSeq" id="XP_040762649.1">
    <property type="nucleotide sequence ID" value="XM_040901727.1"/>
</dbReference>
<dbReference type="InParanoid" id="A0A165DHS8"/>
<accession>A0A165DHS8</accession>
<keyword evidence="3" id="KW-1185">Reference proteome</keyword>
<proteinExistence type="predicted"/>
<organism evidence="2 3">
    <name type="scientific">Laetiporus sulphureus 93-53</name>
    <dbReference type="NCBI Taxonomy" id="1314785"/>
    <lineage>
        <taxon>Eukaryota</taxon>
        <taxon>Fungi</taxon>
        <taxon>Dikarya</taxon>
        <taxon>Basidiomycota</taxon>
        <taxon>Agaricomycotina</taxon>
        <taxon>Agaricomycetes</taxon>
        <taxon>Polyporales</taxon>
        <taxon>Laetiporus</taxon>
    </lineage>
</organism>
<dbReference type="GeneID" id="63818759"/>
<dbReference type="AlphaFoldDB" id="A0A165DHS8"/>
<dbReference type="EMBL" id="KV427633">
    <property type="protein sequence ID" value="KZT04909.1"/>
    <property type="molecule type" value="Genomic_DNA"/>
</dbReference>
<dbReference type="Proteomes" id="UP000076871">
    <property type="component" value="Unassembled WGS sequence"/>
</dbReference>
<reference evidence="2 3" key="1">
    <citation type="journal article" date="2016" name="Mol. Biol. Evol.">
        <title>Comparative Genomics of Early-Diverging Mushroom-Forming Fungi Provides Insights into the Origins of Lignocellulose Decay Capabilities.</title>
        <authorList>
            <person name="Nagy L.G."/>
            <person name="Riley R."/>
            <person name="Tritt A."/>
            <person name="Adam C."/>
            <person name="Daum C."/>
            <person name="Floudas D."/>
            <person name="Sun H."/>
            <person name="Yadav J.S."/>
            <person name="Pangilinan J."/>
            <person name="Larsson K.H."/>
            <person name="Matsuura K."/>
            <person name="Barry K."/>
            <person name="Labutti K."/>
            <person name="Kuo R."/>
            <person name="Ohm R.A."/>
            <person name="Bhattacharya S.S."/>
            <person name="Shirouzu T."/>
            <person name="Yoshinaga Y."/>
            <person name="Martin F.M."/>
            <person name="Grigoriev I.V."/>
            <person name="Hibbett D.S."/>
        </authorList>
    </citation>
    <scope>NUCLEOTIDE SEQUENCE [LARGE SCALE GENOMIC DNA]</scope>
    <source>
        <strain evidence="2 3">93-53</strain>
    </source>
</reference>
<protein>
    <submittedName>
        <fullName evidence="2">Uncharacterized protein</fullName>
    </submittedName>
</protein>
<feature type="signal peptide" evidence="1">
    <location>
        <begin position="1"/>
        <end position="17"/>
    </location>
</feature>
<sequence>MLLVFMGLSALWQHAEMDRESFYPHLSGFPKGHTVLHVLDYPSWFPSASPYSIICEFQHLIPCALPSPSAHSDIPVLHLVSISSLPLPDRMLRQQSLIPRPLYSQLIRSQVRVTCWNQPTRSP</sequence>
<evidence type="ECO:0000313" key="2">
    <source>
        <dbReference type="EMBL" id="KZT04909.1"/>
    </source>
</evidence>
<feature type="chain" id="PRO_5007856607" evidence="1">
    <location>
        <begin position="18"/>
        <end position="123"/>
    </location>
</feature>
<evidence type="ECO:0000313" key="3">
    <source>
        <dbReference type="Proteomes" id="UP000076871"/>
    </source>
</evidence>
<evidence type="ECO:0000256" key="1">
    <source>
        <dbReference type="SAM" id="SignalP"/>
    </source>
</evidence>
<keyword evidence="1" id="KW-0732">Signal</keyword>